<dbReference type="AlphaFoldDB" id="A0A8H7BGD3"/>
<keyword evidence="1" id="KW-0175">Coiled coil</keyword>
<feature type="transmembrane region" description="Helical" evidence="2">
    <location>
        <begin position="36"/>
        <end position="56"/>
    </location>
</feature>
<reference evidence="3" key="1">
    <citation type="submission" date="2020-01" db="EMBL/GenBank/DDBJ databases">
        <title>Genome Sequencing of Three Apophysomyces-Like Fungal Strains Confirms a Novel Fungal Genus in the Mucoromycota with divergent Burkholderia-like Endosymbiotic Bacteria.</title>
        <authorList>
            <person name="Stajich J.E."/>
            <person name="Macias A.M."/>
            <person name="Carter-House D."/>
            <person name="Lovett B."/>
            <person name="Kasson L.R."/>
            <person name="Berry K."/>
            <person name="Grigoriev I."/>
            <person name="Chang Y."/>
            <person name="Spatafora J."/>
            <person name="Kasson M.T."/>
        </authorList>
    </citation>
    <scope>NUCLEOTIDE SEQUENCE</scope>
    <source>
        <strain evidence="3">NRRL A-21654</strain>
    </source>
</reference>
<dbReference type="Proteomes" id="UP000605846">
    <property type="component" value="Unassembled WGS sequence"/>
</dbReference>
<evidence type="ECO:0000313" key="4">
    <source>
        <dbReference type="Proteomes" id="UP000605846"/>
    </source>
</evidence>
<keyword evidence="2" id="KW-1133">Transmembrane helix</keyword>
<keyword evidence="2" id="KW-0812">Transmembrane</keyword>
<dbReference type="GO" id="GO:0051087">
    <property type="term" value="F:protein-folding chaperone binding"/>
    <property type="evidence" value="ECO:0007669"/>
    <property type="project" value="InterPro"/>
</dbReference>
<feature type="coiled-coil region" evidence="1">
    <location>
        <begin position="79"/>
        <end position="109"/>
    </location>
</feature>
<dbReference type="EMBL" id="JABAYA010000233">
    <property type="protein sequence ID" value="KAF7721812.1"/>
    <property type="molecule type" value="Genomic_DNA"/>
</dbReference>
<dbReference type="SUPFAM" id="SSF63491">
    <property type="entry name" value="BAG domain"/>
    <property type="match status" value="1"/>
</dbReference>
<evidence type="ECO:0000313" key="3">
    <source>
        <dbReference type="EMBL" id="KAF7721812.1"/>
    </source>
</evidence>
<dbReference type="InterPro" id="IPR036533">
    <property type="entry name" value="BAG_dom_sf"/>
</dbReference>
<dbReference type="OrthoDB" id="2289170at2759"/>
<accession>A0A8H7BGD3</accession>
<sequence length="182" mass="21269">MSSNHFEVHNKDFWDPFQLSNSLFRQARSSMNTGRWAYGVALLMVLGAGVGYYHVIEEDKQVKQRKRAKAAERHTLRQLQQINDDRQAIEKDIEEISSLQSDLDQRRREFLLAKSNELLLRLLERLDAIRPQHAIVGDRSDDRSMSDYEALLIEGLKEKKKRLIKRIQQDFGRVDALSQCTE</sequence>
<gene>
    <name evidence="3" type="ORF">EC973_004105</name>
</gene>
<proteinExistence type="predicted"/>
<keyword evidence="4" id="KW-1185">Reference proteome</keyword>
<dbReference type="Gene3D" id="1.20.58.120">
    <property type="entry name" value="BAG domain"/>
    <property type="match status" value="1"/>
</dbReference>
<protein>
    <submittedName>
        <fullName evidence="3">Uncharacterized protein</fullName>
    </submittedName>
</protein>
<organism evidence="3 4">
    <name type="scientific">Apophysomyces ossiformis</name>
    <dbReference type="NCBI Taxonomy" id="679940"/>
    <lineage>
        <taxon>Eukaryota</taxon>
        <taxon>Fungi</taxon>
        <taxon>Fungi incertae sedis</taxon>
        <taxon>Mucoromycota</taxon>
        <taxon>Mucoromycotina</taxon>
        <taxon>Mucoromycetes</taxon>
        <taxon>Mucorales</taxon>
        <taxon>Mucorineae</taxon>
        <taxon>Mucoraceae</taxon>
        <taxon>Apophysomyces</taxon>
    </lineage>
</organism>
<name>A0A8H7BGD3_9FUNG</name>
<evidence type="ECO:0000256" key="2">
    <source>
        <dbReference type="SAM" id="Phobius"/>
    </source>
</evidence>
<keyword evidence="2" id="KW-0472">Membrane</keyword>
<comment type="caution">
    <text evidence="3">The sequence shown here is derived from an EMBL/GenBank/DDBJ whole genome shotgun (WGS) entry which is preliminary data.</text>
</comment>
<evidence type="ECO:0000256" key="1">
    <source>
        <dbReference type="SAM" id="Coils"/>
    </source>
</evidence>